<name>A0A8B6X3J3_9BURK</name>
<keyword evidence="4" id="KW-0227">DNA damage</keyword>
<dbReference type="InterPro" id="IPR012340">
    <property type="entry name" value="NA-bd_OB-fold"/>
</dbReference>
<dbReference type="CDD" id="cd08041">
    <property type="entry name" value="OBF_kDNA_ligase_like"/>
    <property type="match status" value="1"/>
</dbReference>
<sequence>MTVHSAPSFRLRGLALALALAGVVSGLAVTHDCAALAAWEGGPPPVMLANDFRDDINLADYWVSEKYDGVRAWWDGERLLTRSGQVIAAPAWFTEDLPRQPLDGELWIGRGQFEAVSALVRRARPDDISWRNVRFMVFDLPAHPGGFDRRRSALKQVMAEIGVEWVRLVDQFRVPDRESLDVLLERTVRSGGEGLMLRRGDSPYRPDRSDDLLKFKPHPDADARVIGYQTGRGKYSGLVGALLVENADGQRFAIGSGLSDADRRNPPPLGSWITYRYSGYTERLRLPRFATYLRPRSDRDELR</sequence>
<evidence type="ECO:0000256" key="7">
    <source>
        <dbReference type="SAM" id="SignalP"/>
    </source>
</evidence>
<comment type="catalytic activity">
    <reaction evidence="6">
        <text>ATP + (deoxyribonucleotide)n-3'-hydroxyl + 5'-phospho-(deoxyribonucleotide)m = (deoxyribonucleotide)n+m + AMP + diphosphate.</text>
        <dbReference type="EC" id="6.5.1.1"/>
    </reaction>
</comment>
<dbReference type="NCBIfam" id="NF006592">
    <property type="entry name" value="PRK09125.1"/>
    <property type="match status" value="1"/>
</dbReference>
<evidence type="ECO:0000313" key="10">
    <source>
        <dbReference type="RefSeq" id="WP_028311363.1"/>
    </source>
</evidence>
<feature type="domain" description="ATP-dependent DNA ligase family profile" evidence="8">
    <location>
        <begin position="147"/>
        <end position="248"/>
    </location>
</feature>
<accession>A0A8B6X3J3</accession>
<dbReference type="Gene3D" id="3.30.470.30">
    <property type="entry name" value="DNA ligase/mRNA capping enzyme"/>
    <property type="match status" value="1"/>
</dbReference>
<feature type="signal peptide" evidence="7">
    <location>
        <begin position="1"/>
        <end position="28"/>
    </location>
</feature>
<evidence type="ECO:0000256" key="6">
    <source>
        <dbReference type="ARBA" id="ARBA00034003"/>
    </source>
</evidence>
<dbReference type="GO" id="GO:0005524">
    <property type="term" value="F:ATP binding"/>
    <property type="evidence" value="ECO:0007669"/>
    <property type="project" value="InterPro"/>
</dbReference>
<dbReference type="GO" id="GO:0006281">
    <property type="term" value="P:DNA repair"/>
    <property type="evidence" value="ECO:0007669"/>
    <property type="project" value="UniProtKB-KW"/>
</dbReference>
<evidence type="ECO:0000256" key="3">
    <source>
        <dbReference type="ARBA" id="ARBA00022705"/>
    </source>
</evidence>
<dbReference type="GO" id="GO:0006260">
    <property type="term" value="P:DNA replication"/>
    <property type="evidence" value="ECO:0007669"/>
    <property type="project" value="UniProtKB-KW"/>
</dbReference>
<feature type="chain" id="PRO_5034365254" evidence="7">
    <location>
        <begin position="29"/>
        <end position="303"/>
    </location>
</feature>
<organism evidence="9 10">
    <name type="scientific">Derxia gummosa DSM 723</name>
    <dbReference type="NCBI Taxonomy" id="1121388"/>
    <lineage>
        <taxon>Bacteria</taxon>
        <taxon>Pseudomonadati</taxon>
        <taxon>Pseudomonadota</taxon>
        <taxon>Betaproteobacteria</taxon>
        <taxon>Burkholderiales</taxon>
        <taxon>Alcaligenaceae</taxon>
        <taxon>Derxia</taxon>
    </lineage>
</organism>
<keyword evidence="2 10" id="KW-0436">Ligase</keyword>
<evidence type="ECO:0000256" key="4">
    <source>
        <dbReference type="ARBA" id="ARBA00022763"/>
    </source>
</evidence>
<dbReference type="OrthoDB" id="9782700at2"/>
<dbReference type="GO" id="GO:0006310">
    <property type="term" value="P:DNA recombination"/>
    <property type="evidence" value="ECO:0007669"/>
    <property type="project" value="InterPro"/>
</dbReference>
<evidence type="ECO:0000256" key="5">
    <source>
        <dbReference type="ARBA" id="ARBA00023204"/>
    </source>
</evidence>
<evidence type="ECO:0000256" key="1">
    <source>
        <dbReference type="ARBA" id="ARBA00001968"/>
    </source>
</evidence>
<dbReference type="SUPFAM" id="SSF50249">
    <property type="entry name" value="Nucleic acid-binding proteins"/>
    <property type="match status" value="1"/>
</dbReference>
<dbReference type="Pfam" id="PF14743">
    <property type="entry name" value="DNA_ligase_OB_2"/>
    <property type="match status" value="1"/>
</dbReference>
<dbReference type="Gene3D" id="2.40.50.140">
    <property type="entry name" value="Nucleic acid-binding proteins"/>
    <property type="match status" value="1"/>
</dbReference>
<evidence type="ECO:0000313" key="9">
    <source>
        <dbReference type="Proteomes" id="UP000675920"/>
    </source>
</evidence>
<dbReference type="Proteomes" id="UP000675920">
    <property type="component" value="Unplaced"/>
</dbReference>
<dbReference type="AlphaFoldDB" id="A0A8B6X3J3"/>
<dbReference type="PROSITE" id="PS50160">
    <property type="entry name" value="DNA_LIGASE_A3"/>
    <property type="match status" value="1"/>
</dbReference>
<dbReference type="PANTHER" id="PTHR47810:SF1">
    <property type="entry name" value="DNA LIGASE B"/>
    <property type="match status" value="1"/>
</dbReference>
<protein>
    <submittedName>
        <fullName evidence="10">DNA ligase</fullName>
        <ecNumber evidence="10">6.5.1.1</ecNumber>
    </submittedName>
</protein>
<dbReference type="PANTHER" id="PTHR47810">
    <property type="entry name" value="DNA LIGASE"/>
    <property type="match status" value="1"/>
</dbReference>
<evidence type="ECO:0000256" key="2">
    <source>
        <dbReference type="ARBA" id="ARBA00022598"/>
    </source>
</evidence>
<dbReference type="InterPro" id="IPR029319">
    <property type="entry name" value="DNA_ligase_OB"/>
</dbReference>
<dbReference type="InterPro" id="IPR012310">
    <property type="entry name" value="DNA_ligase_ATP-dep_cent"/>
</dbReference>
<keyword evidence="5" id="KW-0234">DNA repair</keyword>
<dbReference type="Pfam" id="PF01068">
    <property type="entry name" value="DNA_ligase_A_M"/>
    <property type="match status" value="1"/>
</dbReference>
<dbReference type="Gene3D" id="3.30.1490.70">
    <property type="match status" value="1"/>
</dbReference>
<evidence type="ECO:0000259" key="8">
    <source>
        <dbReference type="PROSITE" id="PS50160"/>
    </source>
</evidence>
<dbReference type="InterPro" id="IPR050326">
    <property type="entry name" value="NAD_dep_DNA_ligaseB"/>
</dbReference>
<keyword evidence="3" id="KW-0235">DNA replication</keyword>
<dbReference type="GO" id="GO:0003910">
    <property type="term" value="F:DNA ligase (ATP) activity"/>
    <property type="evidence" value="ECO:0007669"/>
    <property type="project" value="UniProtKB-EC"/>
</dbReference>
<dbReference type="SUPFAM" id="SSF56091">
    <property type="entry name" value="DNA ligase/mRNA capping enzyme, catalytic domain"/>
    <property type="match status" value="1"/>
</dbReference>
<dbReference type="RefSeq" id="WP_028311363.1">
    <property type="nucleotide sequence ID" value="NZ_AXWS01000008.1"/>
</dbReference>
<keyword evidence="9" id="KW-1185">Reference proteome</keyword>
<reference evidence="10" key="1">
    <citation type="submission" date="2025-08" db="UniProtKB">
        <authorList>
            <consortium name="RefSeq"/>
        </authorList>
    </citation>
    <scope>IDENTIFICATION</scope>
</reference>
<proteinExistence type="predicted"/>
<keyword evidence="7" id="KW-0732">Signal</keyword>
<dbReference type="EC" id="6.5.1.1" evidence="10"/>
<dbReference type="CDD" id="cd07896">
    <property type="entry name" value="Adenylation_kDNA_ligase_like"/>
    <property type="match status" value="1"/>
</dbReference>
<comment type="cofactor">
    <cofactor evidence="1">
        <name>a divalent metal cation</name>
        <dbReference type="ChEBI" id="CHEBI:60240"/>
    </cofactor>
</comment>